<dbReference type="SUPFAM" id="SSF55874">
    <property type="entry name" value="ATPase domain of HSP90 chaperone/DNA topoisomerase II/histidine kinase"/>
    <property type="match status" value="1"/>
</dbReference>
<name>A0A941EDB2_9ACTN</name>
<reference evidence="1" key="1">
    <citation type="submission" date="2021-04" db="EMBL/GenBank/DDBJ databases">
        <title>Genome based classification of Actinospica acidithermotolerans sp. nov., an actinobacterium isolated from an Indonesian hot spring.</title>
        <authorList>
            <person name="Kusuma A.B."/>
            <person name="Putra K.E."/>
            <person name="Nafisah S."/>
            <person name="Loh J."/>
            <person name="Nouioui I."/>
            <person name="Goodfellow M."/>
        </authorList>
    </citation>
    <scope>NUCLEOTIDE SEQUENCE</scope>
    <source>
        <strain evidence="1">MGRD01-02</strain>
    </source>
</reference>
<dbReference type="AlphaFoldDB" id="A0A941EDB2"/>
<accession>A0A941EDB2</accession>
<evidence type="ECO:0000313" key="1">
    <source>
        <dbReference type="EMBL" id="MBR7829326.1"/>
    </source>
</evidence>
<sequence length="1043" mass="110194">MTDQFETAAIRERVLGSWTAAPVRFREDANLEEDLVLGGYRDRVLVELAQNAADAAARAGVPGRLRFTLAAGAAGEPVLRAANTGVPLDAGGVLGLSTLRASAKRDEGHGGEPGAAVPVGRFGVGFAAVLAVSDAPAVFSGGGGVRFSLTDARADVNRAAEQNPELAAEVTRRGGRVPVLRLPYPAEGTPPWGYDTVVELPLRDEAAAVLVRGLLTGLDDTILLALPQLSEVVVEFDGDIRTLTADRGVRGECVVADGSRTTRWRLAEARGELAPALLADRPVEERDRPWWSLTWAVPVDADGGPQRLRTAPVLHAPTPTDEPLGLPALLIASLPLEVTRRRVAPGPLAEYLLDRAAQAYAQLVTAWPTRTPALLRLVPGPMGEGAIDGGLRGRIAALLPEAAFLPAANADPAPLRPRDAVVLDPCDAALVEAVREALPGLLPAGWERDQAAGTALGIRRLGPVELAETLSNLDRDPAWWGALYAALYGVFGQDPDTGETLAALPVPLADGRTVRGARGSLLPVAELDASVSAALRPLGLRIVHPGTLAHGGSGASSLLERLGARPAYPRVLLEEPSLRAAIAGAHDPLSHTHDLDAAESLTPDRLAGAVLGLVRAADPGPHERFDLGDLQLPDDRGGHLPARELLLPGSPLAEVVDPEAYGTVDEDFVQRWGEATLRAVGVLDTLTVVRAQSVLLDIDTLDDDLVDLDGIAEWIAHARTAIDGSGHDAFAPVADEFAAVRDLELVTRWDRGLDLIAETPALRAAVSRPARVLSQDGSSLDLPSYTSWWLSRHPVLDGRRPADLATSAAPGGLLAGLYDPAPEHGKDPGFLLRLGVRTTLAALLAAPGGPDELLDRLADPARPVGPTQLTALYTALSEVPADRVNPPGELRAWQDGEPVVIDAGEVVVIDAPDLMPLLDGRAYIVVPAHAAAPLADLLDLDLVSEAIPGAVTSEGQEQSVPDEIRALLPACPDTYIEHDELILDDAFEVAWRVIDGVPHASTFDGMARALAWVSGRWDRRHLIAALLAEPERSVELTEETYYE</sequence>
<gene>
    <name evidence="1" type="ORF">KDK95_23665</name>
</gene>
<comment type="caution">
    <text evidence="1">The sequence shown here is derived from an EMBL/GenBank/DDBJ whole genome shotgun (WGS) entry which is preliminary data.</text>
</comment>
<dbReference type="EMBL" id="JAGSOH010000082">
    <property type="protein sequence ID" value="MBR7829326.1"/>
    <property type="molecule type" value="Genomic_DNA"/>
</dbReference>
<dbReference type="RefSeq" id="WP_212520461.1">
    <property type="nucleotide sequence ID" value="NZ_JAGSOH010000082.1"/>
</dbReference>
<evidence type="ECO:0000313" key="2">
    <source>
        <dbReference type="Proteomes" id="UP000676325"/>
    </source>
</evidence>
<dbReference type="Proteomes" id="UP000676325">
    <property type="component" value="Unassembled WGS sequence"/>
</dbReference>
<proteinExistence type="predicted"/>
<evidence type="ECO:0008006" key="3">
    <source>
        <dbReference type="Google" id="ProtNLM"/>
    </source>
</evidence>
<protein>
    <recommendedName>
        <fullName evidence="3">Molecular chaperone Hsp90</fullName>
    </recommendedName>
</protein>
<dbReference type="InterPro" id="IPR036890">
    <property type="entry name" value="HATPase_C_sf"/>
</dbReference>
<dbReference type="NCBIfam" id="NF047352">
    <property type="entry name" value="P_loop_sacsin"/>
    <property type="match status" value="1"/>
</dbReference>
<organism evidence="1 2">
    <name type="scientific">Actinospica acidithermotolerans</name>
    <dbReference type="NCBI Taxonomy" id="2828514"/>
    <lineage>
        <taxon>Bacteria</taxon>
        <taxon>Bacillati</taxon>
        <taxon>Actinomycetota</taxon>
        <taxon>Actinomycetes</taxon>
        <taxon>Catenulisporales</taxon>
        <taxon>Actinospicaceae</taxon>
        <taxon>Actinospica</taxon>
    </lineage>
</organism>
<keyword evidence="2" id="KW-1185">Reference proteome</keyword>